<reference evidence="1" key="1">
    <citation type="submission" date="2020-06" db="EMBL/GenBank/DDBJ databases">
        <authorList>
            <person name="Li T."/>
            <person name="Hu X."/>
            <person name="Zhang T."/>
            <person name="Song X."/>
            <person name="Zhang H."/>
            <person name="Dai N."/>
            <person name="Sheng W."/>
            <person name="Hou X."/>
            <person name="Wei L."/>
        </authorList>
    </citation>
    <scope>NUCLEOTIDE SEQUENCE</scope>
    <source>
        <strain evidence="1">G02</strain>
        <tissue evidence="1">Leaf</tissue>
    </source>
</reference>
<sequence>MEMLRNDLLRHAYYQQWTERRADELDSKNPIFRGDIEGLKTEHEVEIEQLHDQVDDPREHIDHLAEMIPNKPDKDPEEETVN</sequence>
<evidence type="ECO:0000313" key="1">
    <source>
        <dbReference type="EMBL" id="KAL0399938.1"/>
    </source>
</evidence>
<proteinExistence type="predicted"/>
<gene>
    <name evidence="1" type="ORF">Sradi_2337100</name>
</gene>
<reference evidence="1" key="2">
    <citation type="journal article" date="2024" name="Plant">
        <title>Genomic evolution and insights into agronomic trait innovations of Sesamum species.</title>
        <authorList>
            <person name="Miao H."/>
            <person name="Wang L."/>
            <person name="Qu L."/>
            <person name="Liu H."/>
            <person name="Sun Y."/>
            <person name="Le M."/>
            <person name="Wang Q."/>
            <person name="Wei S."/>
            <person name="Zheng Y."/>
            <person name="Lin W."/>
            <person name="Duan Y."/>
            <person name="Cao H."/>
            <person name="Xiong S."/>
            <person name="Wang X."/>
            <person name="Wei L."/>
            <person name="Li C."/>
            <person name="Ma Q."/>
            <person name="Ju M."/>
            <person name="Zhao R."/>
            <person name="Li G."/>
            <person name="Mu C."/>
            <person name="Tian Q."/>
            <person name="Mei H."/>
            <person name="Zhang T."/>
            <person name="Gao T."/>
            <person name="Zhang H."/>
        </authorList>
    </citation>
    <scope>NUCLEOTIDE SEQUENCE</scope>
    <source>
        <strain evidence="1">G02</strain>
    </source>
</reference>
<name>A0AAW2T5T8_SESRA</name>
<comment type="caution">
    <text evidence="1">The sequence shown here is derived from an EMBL/GenBank/DDBJ whole genome shotgun (WGS) entry which is preliminary data.</text>
</comment>
<protein>
    <submittedName>
        <fullName evidence="1">Uncharacterized protein</fullName>
    </submittedName>
</protein>
<dbReference type="EMBL" id="JACGWJ010000009">
    <property type="protein sequence ID" value="KAL0399938.1"/>
    <property type="molecule type" value="Genomic_DNA"/>
</dbReference>
<accession>A0AAW2T5T8</accession>
<organism evidence="1">
    <name type="scientific">Sesamum radiatum</name>
    <name type="common">Black benniseed</name>
    <dbReference type="NCBI Taxonomy" id="300843"/>
    <lineage>
        <taxon>Eukaryota</taxon>
        <taxon>Viridiplantae</taxon>
        <taxon>Streptophyta</taxon>
        <taxon>Embryophyta</taxon>
        <taxon>Tracheophyta</taxon>
        <taxon>Spermatophyta</taxon>
        <taxon>Magnoliopsida</taxon>
        <taxon>eudicotyledons</taxon>
        <taxon>Gunneridae</taxon>
        <taxon>Pentapetalae</taxon>
        <taxon>asterids</taxon>
        <taxon>lamiids</taxon>
        <taxon>Lamiales</taxon>
        <taxon>Pedaliaceae</taxon>
        <taxon>Sesamum</taxon>
    </lineage>
</organism>
<dbReference type="AlphaFoldDB" id="A0AAW2T5T8"/>